<proteinExistence type="predicted"/>
<evidence type="ECO:0000256" key="1">
    <source>
        <dbReference type="ARBA" id="ARBA00004651"/>
    </source>
</evidence>
<protein>
    <submittedName>
        <fullName evidence="16">EIICBA-Glc</fullName>
    </submittedName>
</protein>
<dbReference type="InterPro" id="IPR018113">
    <property type="entry name" value="PTrfase_EIIB_Cys"/>
</dbReference>
<reference evidence="16 17" key="1">
    <citation type="submission" date="2015-09" db="EMBL/GenBank/DDBJ databases">
        <authorList>
            <consortium name="Pathogen Informatics"/>
        </authorList>
    </citation>
    <scope>NUCLEOTIDE SEQUENCE [LARGE SCALE GENOMIC DNA]</scope>
    <source>
        <strain evidence="16 17">2789STDY5608868</strain>
    </source>
</reference>
<feature type="transmembrane region" description="Helical" evidence="12">
    <location>
        <begin position="60"/>
        <end position="90"/>
    </location>
</feature>
<dbReference type="InterPro" id="IPR013013">
    <property type="entry name" value="PTS_EIIC_1"/>
</dbReference>
<sequence>MAKKKKSSAFAVVQQIGKSFFLPVSVLPIAGILLGLGSSFTNADTIAAYHLQGIMGEGTILNALLTIMSQVGNTIFGNLPLIFALAVALGMAKNEKAVAVLSAGISFFVMNSTINAMLKLSGKILADGTYAKSVLNGQITSVCGIDSLQMGVFAGVIVGLVTAALHNRFYKQQLPAALAFFSGVRFVPIISVIAHIGVGIICFFVWPTIQSGIFALGNLVMHSGYFGTAIFGFLERALIPFGLHHVFYLPFWQTSLGGTMEVAGKMVEGAQNIFFAQLADPNTKHFAVEACRFMTGKYSFMMAGLPGAAYAMYRCAKPEKRKIVGGLLFSAALTSFLTGITEPIEFTFLFIAPGLFILHCGLAGLSFALMHILKICIGTTFSCGLIDFMLYGVLQGQTKSNWMMILPVFAVYAVLYYFVFKFVIEKFDLPTPGRDDDEEEVKLYTKADYQAKKGAANEDTDAPEDPISFMILKGLGGIKNIEDIDCCATRLRITVTDETKVTDQYLKQSGSKGIIKKGTGIQIIYGPQVSVIKSNFEEYVEYYAQHGTDPSKEEEVTPIVSSKEEEKKEIRHGKLVAVATGKVLAMTQAKDEAFATCAMGDGVVIEPEKGVVVAPADGKITALMKPSLHAIGIETKEGLNLLIHIGIDTVKLDGKGFKSFVKSGQEVKAGDKLVEFDINLIKKEGYSPDVMVVVLEDSNLPKVAYKTGEKTVAGKTVVAEF</sequence>
<feature type="domain" description="PTS EIIA type-1" evidence="13">
    <location>
        <begin position="591"/>
        <end position="696"/>
    </location>
</feature>
<keyword evidence="6" id="KW-0598">Phosphotransferase system</keyword>
<evidence type="ECO:0000313" key="16">
    <source>
        <dbReference type="EMBL" id="CUM92654.1"/>
    </source>
</evidence>
<feature type="transmembrane region" description="Helical" evidence="12">
    <location>
        <begin position="346"/>
        <end position="368"/>
    </location>
</feature>
<dbReference type="NCBIfam" id="TIGR00826">
    <property type="entry name" value="EIIB_glc"/>
    <property type="match status" value="1"/>
</dbReference>
<dbReference type="EMBL" id="CYXT01000009">
    <property type="protein sequence ID" value="CUM92654.1"/>
    <property type="molecule type" value="Genomic_DNA"/>
</dbReference>
<feature type="transmembrane region" description="Helical" evidence="12">
    <location>
        <begin position="138"/>
        <end position="165"/>
    </location>
</feature>
<dbReference type="SUPFAM" id="SSF55604">
    <property type="entry name" value="Glucose permease domain IIB"/>
    <property type="match status" value="1"/>
</dbReference>
<keyword evidence="5" id="KW-0808">Transferase</keyword>
<dbReference type="PROSITE" id="PS00371">
    <property type="entry name" value="PTS_EIIA_TYPE_1_HIS"/>
    <property type="match status" value="1"/>
</dbReference>
<dbReference type="InterPro" id="IPR050429">
    <property type="entry name" value="PTS_Glucose_EIICBA"/>
</dbReference>
<dbReference type="PANTHER" id="PTHR30009:SF24">
    <property type="entry name" value="PTS SYSTEM, IIBC COMPONENT"/>
    <property type="match status" value="1"/>
</dbReference>
<dbReference type="PROSITE" id="PS51098">
    <property type="entry name" value="PTS_EIIB_TYPE_1"/>
    <property type="match status" value="1"/>
</dbReference>
<dbReference type="GO" id="GO:0016301">
    <property type="term" value="F:kinase activity"/>
    <property type="evidence" value="ECO:0007669"/>
    <property type="project" value="UniProtKB-KW"/>
</dbReference>
<dbReference type="InterPro" id="IPR001127">
    <property type="entry name" value="PTS_EIIA_1_perm"/>
</dbReference>
<dbReference type="FunFam" id="2.70.70.10:FF:000001">
    <property type="entry name" value="PTS system glucose-specific IIA component"/>
    <property type="match status" value="1"/>
</dbReference>
<dbReference type="GO" id="GO:0090563">
    <property type="term" value="F:protein-phosphocysteine-sugar phosphotransferase activity"/>
    <property type="evidence" value="ECO:0007669"/>
    <property type="project" value="TreeGrafter"/>
</dbReference>
<dbReference type="Gene3D" id="3.30.1360.60">
    <property type="entry name" value="Glucose permease domain IIB"/>
    <property type="match status" value="1"/>
</dbReference>
<keyword evidence="7 12" id="KW-0812">Transmembrane</keyword>
<evidence type="ECO:0000313" key="17">
    <source>
        <dbReference type="Proteomes" id="UP000095598"/>
    </source>
</evidence>
<evidence type="ECO:0000256" key="4">
    <source>
        <dbReference type="ARBA" id="ARBA00022597"/>
    </source>
</evidence>
<dbReference type="InterPro" id="IPR036878">
    <property type="entry name" value="Glu_permease_IIB"/>
</dbReference>
<dbReference type="GO" id="GO:0009401">
    <property type="term" value="P:phosphoenolpyruvate-dependent sugar phosphotransferase system"/>
    <property type="evidence" value="ECO:0007669"/>
    <property type="project" value="UniProtKB-KW"/>
</dbReference>
<dbReference type="RefSeq" id="WP_055258508.1">
    <property type="nucleotide sequence ID" value="NZ_CYXT01000009.1"/>
</dbReference>
<dbReference type="GO" id="GO:0008982">
    <property type="term" value="F:protein-N(PI)-phosphohistidine-sugar phosphotransferase activity"/>
    <property type="evidence" value="ECO:0007669"/>
    <property type="project" value="InterPro"/>
</dbReference>
<evidence type="ECO:0000256" key="10">
    <source>
        <dbReference type="ARBA" id="ARBA00023136"/>
    </source>
</evidence>
<feature type="active site" description="Phosphocysteine intermediate; for EIIB activity" evidence="11">
    <location>
        <position position="487"/>
    </location>
</feature>
<dbReference type="NCBIfam" id="TIGR00830">
    <property type="entry name" value="PTBA"/>
    <property type="match status" value="1"/>
</dbReference>
<dbReference type="Gene3D" id="2.70.70.10">
    <property type="entry name" value="Glucose Permease (Domain IIA)"/>
    <property type="match status" value="1"/>
</dbReference>
<feature type="transmembrane region" description="Helical" evidence="12">
    <location>
        <begin position="186"/>
        <end position="206"/>
    </location>
</feature>
<evidence type="ECO:0000256" key="2">
    <source>
        <dbReference type="ARBA" id="ARBA00022448"/>
    </source>
</evidence>
<dbReference type="Pfam" id="PF00367">
    <property type="entry name" value="PTS_EIIB"/>
    <property type="match status" value="1"/>
</dbReference>
<dbReference type="Pfam" id="PF00358">
    <property type="entry name" value="PTS_EIIA_1"/>
    <property type="match status" value="1"/>
</dbReference>
<keyword evidence="8" id="KW-0418">Kinase</keyword>
<feature type="domain" description="PTS EIIC type-1" evidence="15">
    <location>
        <begin position="7"/>
        <end position="436"/>
    </location>
</feature>
<evidence type="ECO:0000256" key="7">
    <source>
        <dbReference type="ARBA" id="ARBA00022692"/>
    </source>
</evidence>
<evidence type="ECO:0000256" key="6">
    <source>
        <dbReference type="ARBA" id="ARBA00022683"/>
    </source>
</evidence>
<feature type="transmembrane region" description="Helical" evidence="12">
    <location>
        <begin position="375"/>
        <end position="394"/>
    </location>
</feature>
<feature type="transmembrane region" description="Helical" evidence="12">
    <location>
        <begin position="400"/>
        <end position="419"/>
    </location>
</feature>
<feature type="domain" description="PTS EIIB type-1" evidence="14">
    <location>
        <begin position="465"/>
        <end position="546"/>
    </location>
</feature>
<name>A0A173SPM1_ANAHA</name>
<organism evidence="16 17">
    <name type="scientific">Anaerostipes hadrus</name>
    <dbReference type="NCBI Taxonomy" id="649756"/>
    <lineage>
        <taxon>Bacteria</taxon>
        <taxon>Bacillati</taxon>
        <taxon>Bacillota</taxon>
        <taxon>Clostridia</taxon>
        <taxon>Lachnospirales</taxon>
        <taxon>Lachnospiraceae</taxon>
        <taxon>Anaerostipes</taxon>
    </lineage>
</organism>
<evidence type="ECO:0000259" key="13">
    <source>
        <dbReference type="PROSITE" id="PS51093"/>
    </source>
</evidence>
<comment type="subcellular location">
    <subcellularLocation>
        <location evidence="1">Cell membrane</location>
        <topology evidence="1">Multi-pass membrane protein</topology>
    </subcellularLocation>
</comment>
<feature type="transmembrane region" description="Helical" evidence="12">
    <location>
        <begin position="97"/>
        <end position="118"/>
    </location>
</feature>
<dbReference type="AlphaFoldDB" id="A0A173SPM1"/>
<evidence type="ECO:0000259" key="15">
    <source>
        <dbReference type="PROSITE" id="PS51103"/>
    </source>
</evidence>
<dbReference type="InterPro" id="IPR003352">
    <property type="entry name" value="PTS_EIIC"/>
</dbReference>
<keyword evidence="4" id="KW-0762">Sugar transport</keyword>
<gene>
    <name evidence="16" type="primary">ptsG_2</name>
    <name evidence="16" type="ORF">ERS852425_01504</name>
</gene>
<evidence type="ECO:0000256" key="3">
    <source>
        <dbReference type="ARBA" id="ARBA00022475"/>
    </source>
</evidence>
<dbReference type="PANTHER" id="PTHR30009">
    <property type="entry name" value="CYTOCHROME C-TYPE SYNTHESIS PROTEIN AND PTS TRANSMEMBRANE COMPONENT"/>
    <property type="match status" value="1"/>
</dbReference>
<feature type="transmembrane region" description="Helical" evidence="12">
    <location>
        <begin position="323"/>
        <end position="340"/>
    </location>
</feature>
<evidence type="ECO:0000256" key="5">
    <source>
        <dbReference type="ARBA" id="ARBA00022679"/>
    </source>
</evidence>
<keyword evidence="3" id="KW-1003">Cell membrane</keyword>
<dbReference type="Pfam" id="PF02378">
    <property type="entry name" value="PTS_EIIC"/>
    <property type="match status" value="1"/>
</dbReference>
<dbReference type="PROSITE" id="PS51103">
    <property type="entry name" value="PTS_EIIC_TYPE_1"/>
    <property type="match status" value="1"/>
</dbReference>
<dbReference type="InterPro" id="IPR001996">
    <property type="entry name" value="PTS_IIB_1"/>
</dbReference>
<feature type="transmembrane region" description="Helical" evidence="12">
    <location>
        <begin position="20"/>
        <end position="40"/>
    </location>
</feature>
<keyword evidence="10 12" id="KW-0472">Membrane</keyword>
<dbReference type="InterPro" id="IPR011055">
    <property type="entry name" value="Dup_hybrid_motif"/>
</dbReference>
<evidence type="ECO:0000256" key="9">
    <source>
        <dbReference type="ARBA" id="ARBA00022989"/>
    </source>
</evidence>
<feature type="transmembrane region" description="Helical" evidence="12">
    <location>
        <begin position="212"/>
        <end position="234"/>
    </location>
</feature>
<evidence type="ECO:0000256" key="8">
    <source>
        <dbReference type="ARBA" id="ARBA00022777"/>
    </source>
</evidence>
<evidence type="ECO:0000259" key="14">
    <source>
        <dbReference type="PROSITE" id="PS51098"/>
    </source>
</evidence>
<evidence type="ECO:0000256" key="11">
    <source>
        <dbReference type="PROSITE-ProRule" id="PRU00421"/>
    </source>
</evidence>
<dbReference type="PROSITE" id="PS01035">
    <property type="entry name" value="PTS_EIIB_TYPE_1_CYS"/>
    <property type="match status" value="1"/>
</dbReference>
<evidence type="ECO:0000256" key="12">
    <source>
        <dbReference type="SAM" id="Phobius"/>
    </source>
</evidence>
<dbReference type="GO" id="GO:0005886">
    <property type="term" value="C:plasma membrane"/>
    <property type="evidence" value="ECO:0007669"/>
    <property type="project" value="UniProtKB-SubCell"/>
</dbReference>
<keyword evidence="9 12" id="KW-1133">Transmembrane helix</keyword>
<dbReference type="SUPFAM" id="SSF51261">
    <property type="entry name" value="Duplicated hybrid motif"/>
    <property type="match status" value="1"/>
</dbReference>
<dbReference type="Proteomes" id="UP000095598">
    <property type="component" value="Unassembled WGS sequence"/>
</dbReference>
<accession>A0A173SPM1</accession>
<dbReference type="CDD" id="cd00212">
    <property type="entry name" value="PTS_IIB_glc"/>
    <property type="match status" value="1"/>
</dbReference>
<keyword evidence="2" id="KW-0813">Transport</keyword>
<dbReference type="PROSITE" id="PS51093">
    <property type="entry name" value="PTS_EIIA_TYPE_1"/>
    <property type="match status" value="1"/>
</dbReference>